<evidence type="ECO:0000256" key="5">
    <source>
        <dbReference type="ARBA" id="ARBA00023180"/>
    </source>
</evidence>
<keyword evidence="8" id="KW-1185">Reference proteome</keyword>
<evidence type="ECO:0000259" key="6">
    <source>
        <dbReference type="PROSITE" id="PS50940"/>
    </source>
</evidence>
<dbReference type="AlphaFoldDB" id="A0A9P0GWN4"/>
<dbReference type="OrthoDB" id="8197172at2759"/>
<gene>
    <name evidence="7" type="ORF">PHAECO_LOCUS10554</name>
</gene>
<evidence type="ECO:0000313" key="8">
    <source>
        <dbReference type="Proteomes" id="UP001153737"/>
    </source>
</evidence>
<dbReference type="InterPro" id="IPR051940">
    <property type="entry name" value="Chitin_bind-dev_reg"/>
</dbReference>
<name>A0A9P0GWN4_PHACE</name>
<dbReference type="SMART" id="SM00494">
    <property type="entry name" value="ChtBD2"/>
    <property type="match status" value="2"/>
</dbReference>
<dbReference type="EMBL" id="OU896712">
    <property type="protein sequence ID" value="CAH1173667.1"/>
    <property type="molecule type" value="Genomic_DNA"/>
</dbReference>
<dbReference type="Gene3D" id="2.170.140.10">
    <property type="entry name" value="Chitin binding domain"/>
    <property type="match status" value="2"/>
</dbReference>
<dbReference type="PROSITE" id="PS50940">
    <property type="entry name" value="CHIT_BIND_II"/>
    <property type="match status" value="2"/>
</dbReference>
<proteinExistence type="predicted"/>
<evidence type="ECO:0000313" key="7">
    <source>
        <dbReference type="EMBL" id="CAH1173667.1"/>
    </source>
</evidence>
<reference evidence="7" key="2">
    <citation type="submission" date="2022-10" db="EMBL/GenBank/DDBJ databases">
        <authorList>
            <consortium name="ENA_rothamsted_submissions"/>
            <consortium name="culmorum"/>
            <person name="King R."/>
        </authorList>
    </citation>
    <scope>NUCLEOTIDE SEQUENCE</scope>
</reference>
<feature type="domain" description="Chitin-binding type-2" evidence="6">
    <location>
        <begin position="116"/>
        <end position="168"/>
    </location>
</feature>
<reference evidence="7" key="1">
    <citation type="submission" date="2022-01" db="EMBL/GenBank/DDBJ databases">
        <authorList>
            <person name="King R."/>
        </authorList>
    </citation>
    <scope>NUCLEOTIDE SEQUENCE</scope>
</reference>
<dbReference type="SUPFAM" id="SSF57625">
    <property type="entry name" value="Invertebrate chitin-binding proteins"/>
    <property type="match status" value="2"/>
</dbReference>
<dbReference type="InterPro" id="IPR036508">
    <property type="entry name" value="Chitin-bd_dom_sf"/>
</dbReference>
<feature type="domain" description="Chitin-binding type-2" evidence="6">
    <location>
        <begin position="37"/>
        <end position="93"/>
    </location>
</feature>
<dbReference type="Proteomes" id="UP001153737">
    <property type="component" value="Chromosome 6"/>
</dbReference>
<keyword evidence="1" id="KW-0147">Chitin-binding</keyword>
<dbReference type="GO" id="GO:0008061">
    <property type="term" value="F:chitin binding"/>
    <property type="evidence" value="ECO:0007669"/>
    <property type="project" value="UniProtKB-KW"/>
</dbReference>
<dbReference type="InterPro" id="IPR002557">
    <property type="entry name" value="Chitin-bd_dom"/>
</dbReference>
<evidence type="ECO:0000256" key="2">
    <source>
        <dbReference type="ARBA" id="ARBA00022729"/>
    </source>
</evidence>
<dbReference type="Pfam" id="PF01607">
    <property type="entry name" value="CBM_14"/>
    <property type="match status" value="2"/>
</dbReference>
<organism evidence="7 8">
    <name type="scientific">Phaedon cochleariae</name>
    <name type="common">Mustard beetle</name>
    <dbReference type="NCBI Taxonomy" id="80249"/>
    <lineage>
        <taxon>Eukaryota</taxon>
        <taxon>Metazoa</taxon>
        <taxon>Ecdysozoa</taxon>
        <taxon>Arthropoda</taxon>
        <taxon>Hexapoda</taxon>
        <taxon>Insecta</taxon>
        <taxon>Pterygota</taxon>
        <taxon>Neoptera</taxon>
        <taxon>Endopterygota</taxon>
        <taxon>Coleoptera</taxon>
        <taxon>Polyphaga</taxon>
        <taxon>Cucujiformia</taxon>
        <taxon>Chrysomeloidea</taxon>
        <taxon>Chrysomelidae</taxon>
        <taxon>Chrysomelinae</taxon>
        <taxon>Chrysomelini</taxon>
        <taxon>Phaedon</taxon>
    </lineage>
</organism>
<dbReference type="GO" id="GO:0005576">
    <property type="term" value="C:extracellular region"/>
    <property type="evidence" value="ECO:0007669"/>
    <property type="project" value="InterPro"/>
</dbReference>
<sequence length="168" mass="18589">HIGVCDYEDRVDCSKKPVIYQRAVNTDPSASKHEGSNVECPVEFGAYRDKTNCGSYYTCVSYKIVAKHDCPSGFLYNDEIGICDYPNRVDCNKTPNVFQRKNHFVPQLPEAYMDKIKSCTPGTVLRLNPQCSAACLCRNGVAEIIQCPAGTSYDSSSDKCVSPHLAKC</sequence>
<feature type="non-terminal residue" evidence="7">
    <location>
        <position position="1"/>
    </location>
</feature>
<keyword evidence="2" id="KW-0732">Signal</keyword>
<evidence type="ECO:0000256" key="3">
    <source>
        <dbReference type="ARBA" id="ARBA00022737"/>
    </source>
</evidence>
<dbReference type="PANTHER" id="PTHR23301:SF98">
    <property type="entry name" value="CHITIN-BINDING TYPE-2 DOMAIN-CONTAINING PROTEIN-RELATED"/>
    <property type="match status" value="1"/>
</dbReference>
<keyword evidence="5" id="KW-0325">Glycoprotein</keyword>
<keyword evidence="4" id="KW-1015">Disulfide bond</keyword>
<accession>A0A9P0GWN4</accession>
<protein>
    <recommendedName>
        <fullName evidence="6">Chitin-binding type-2 domain-containing protein</fullName>
    </recommendedName>
</protein>
<evidence type="ECO:0000256" key="1">
    <source>
        <dbReference type="ARBA" id="ARBA00022669"/>
    </source>
</evidence>
<evidence type="ECO:0000256" key="4">
    <source>
        <dbReference type="ARBA" id="ARBA00023157"/>
    </source>
</evidence>
<dbReference type="PANTHER" id="PTHR23301">
    <property type="entry name" value="CHITIN BINDING PERITROPHIN-A"/>
    <property type="match status" value="1"/>
</dbReference>
<keyword evidence="3" id="KW-0677">Repeat</keyword>